<organism evidence="1 2">
    <name type="scientific">Acinetobacter pittii</name>
    <name type="common">Acinetobacter genomosp. 3</name>
    <dbReference type="NCBI Taxonomy" id="48296"/>
    <lineage>
        <taxon>Bacteria</taxon>
        <taxon>Pseudomonadati</taxon>
        <taxon>Pseudomonadota</taxon>
        <taxon>Gammaproteobacteria</taxon>
        <taxon>Moraxellales</taxon>
        <taxon>Moraxellaceae</taxon>
        <taxon>Acinetobacter</taxon>
        <taxon>Acinetobacter calcoaceticus/baumannii complex</taxon>
    </lineage>
</organism>
<evidence type="ECO:0000313" key="1">
    <source>
        <dbReference type="EMBL" id="QIT16420.1"/>
    </source>
</evidence>
<name>A0A6H0FQ19_ACIPI</name>
<reference evidence="1 2" key="1">
    <citation type="submission" date="2020-03" db="EMBL/GenBank/DDBJ databases">
        <authorList>
            <person name="Zhang L."/>
            <person name="Han X."/>
            <person name="Chen Y."/>
            <person name="Yu Y."/>
        </authorList>
    </citation>
    <scope>NUCLEOTIDE SEQUENCE [LARGE SCALE GENOMIC DNA]</scope>
    <source>
        <strain evidence="1 2">A1254</strain>
    </source>
</reference>
<gene>
    <name evidence="1" type="ORF">G8E09_01030</name>
</gene>
<dbReference type="AlphaFoldDB" id="A0A6H0FQ19"/>
<dbReference type="EMBL" id="CP049806">
    <property type="protein sequence ID" value="QIT16420.1"/>
    <property type="molecule type" value="Genomic_DNA"/>
</dbReference>
<sequence>MSIPSKIAYEKAFEVKCFTLMNEAYEDSLALKTIQLDWDENDISQELCERIDLNPSRRKWRIFVSREHHLTSTNVNKIKGFANRLSRIDFKMATFNKSDEHLYYFEAKRIKEKDSSLKRSYINEGIDRFIKNKYPLGCMLGFLLEGDLHNTVGGINKLLISDKRNLEVLNLSTATFKNYYESRHVTIDLLKHLILDFTVTK</sequence>
<evidence type="ECO:0000313" key="2">
    <source>
        <dbReference type="Proteomes" id="UP000501692"/>
    </source>
</evidence>
<dbReference type="Proteomes" id="UP000501692">
    <property type="component" value="Chromosome"/>
</dbReference>
<proteinExistence type="predicted"/>
<dbReference type="RefSeq" id="WP_167562906.1">
    <property type="nucleotide sequence ID" value="NZ_CP049806.1"/>
</dbReference>
<accession>A0A6H0FQ19</accession>
<protein>
    <submittedName>
        <fullName evidence="1">Uncharacterized protein</fullName>
    </submittedName>
</protein>